<dbReference type="PANTHER" id="PTHR37850">
    <property type="entry name" value="STRU PROTEIN"/>
    <property type="match status" value="1"/>
</dbReference>
<dbReference type="CDD" id="cd11616">
    <property type="entry name" value="SAF_DH_OX_like"/>
    <property type="match status" value="1"/>
</dbReference>
<reference evidence="2 3" key="1">
    <citation type="submission" date="2019-01" db="EMBL/GenBank/DDBJ databases">
        <title>Novel species of Nocardioides.</title>
        <authorList>
            <person name="Liu Q."/>
            <person name="Xin Y.-H."/>
        </authorList>
    </citation>
    <scope>NUCLEOTIDE SEQUENCE [LARGE SCALE GENOMIC DNA]</scope>
    <source>
        <strain evidence="2 3">CGMCC 4.6882</strain>
    </source>
</reference>
<evidence type="ECO:0000313" key="2">
    <source>
        <dbReference type="EMBL" id="RYB93446.1"/>
    </source>
</evidence>
<dbReference type="RefSeq" id="WP_129398660.1">
    <property type="nucleotide sequence ID" value="NZ_SDWT01000001.1"/>
</dbReference>
<dbReference type="Pfam" id="PF21135">
    <property type="entry name" value="DRL_cat"/>
    <property type="match status" value="1"/>
</dbReference>
<dbReference type="InterPro" id="IPR013974">
    <property type="entry name" value="SAF"/>
</dbReference>
<dbReference type="InterPro" id="IPR036291">
    <property type="entry name" value="NAD(P)-bd_dom_sf"/>
</dbReference>
<dbReference type="Gene3D" id="3.40.50.720">
    <property type="entry name" value="NAD(P)-binding Rossmann-like Domain"/>
    <property type="match status" value="1"/>
</dbReference>
<keyword evidence="3" id="KW-1185">Reference proteome</keyword>
<feature type="domain" description="SAF" evidence="1">
    <location>
        <begin position="341"/>
        <end position="406"/>
    </location>
</feature>
<evidence type="ECO:0000259" key="1">
    <source>
        <dbReference type="SMART" id="SM00858"/>
    </source>
</evidence>
<dbReference type="AlphaFoldDB" id="A0A4Q2RXD3"/>
<dbReference type="EMBL" id="SDWT01000001">
    <property type="protein sequence ID" value="RYB93446.1"/>
    <property type="molecule type" value="Genomic_DNA"/>
</dbReference>
<evidence type="ECO:0000313" key="3">
    <source>
        <dbReference type="Proteomes" id="UP000294071"/>
    </source>
</evidence>
<gene>
    <name evidence="2" type="ORF">EUA93_03150</name>
</gene>
<dbReference type="SUPFAM" id="SSF51735">
    <property type="entry name" value="NAD(P)-binding Rossmann-fold domains"/>
    <property type="match status" value="1"/>
</dbReference>
<protein>
    <submittedName>
        <fullName evidence="2">Oxidoreductase</fullName>
    </submittedName>
</protein>
<name>A0A4Q2RXD3_9ACTN</name>
<dbReference type="InterPro" id="IPR048423">
    <property type="entry name" value="DRL_cat"/>
</dbReference>
<dbReference type="PANTHER" id="PTHR37850:SF3">
    <property type="entry name" value="BLR7815 PROTEIN"/>
    <property type="match status" value="1"/>
</dbReference>
<accession>A0A4Q2RXD3</accession>
<proteinExistence type="predicted"/>
<organism evidence="2 3">
    <name type="scientific">Nocardioides oleivorans</name>
    <dbReference type="NCBI Taxonomy" id="273676"/>
    <lineage>
        <taxon>Bacteria</taxon>
        <taxon>Bacillati</taxon>
        <taxon>Actinomycetota</taxon>
        <taxon>Actinomycetes</taxon>
        <taxon>Propionibacteriales</taxon>
        <taxon>Nocardioidaceae</taxon>
        <taxon>Nocardioides</taxon>
    </lineage>
</organism>
<sequence length="442" mass="46906">MSYRDRLQHRLDETGRPLRVGLVGAGQMGRGFAAQLLRMPGITLSAVLDVQQERAVEALTQAGITPTDAADTATAVAVIEGGGSVALTSVDRLAGLPLDVVVEATGVPEVAVSVAVQALAAGISVATLTVEADVTVGRYLAQLADESEAVYSVCRGDEPVETKILVDYARDLNFEVICAGKGKNNPLDPYATPESLADRAAQKQMNPKMLTSFVDGSKAMIEMASLANTTGLGVSKRGMHGPPSSVATLHETFALAKDGGIIEQAGVVDYCTGDVAPGVFVIIRTDDPYVHHEMTYLQMGDGPYFALYRPYHLASIEAPLTVYEIVLDKRPSLTSEHWTAEVGAQAKRALKAGERIDGIGGMMVRGLIDPAEDFARDNLVPLGVLAGATLKHDVPVDHTLTYDDVELDESSLIVRMRRIQESMEKDGSDVPNLGELAALLAG</sequence>
<dbReference type="OrthoDB" id="9777844at2"/>
<dbReference type="SMART" id="SM00858">
    <property type="entry name" value="SAF"/>
    <property type="match status" value="1"/>
</dbReference>
<dbReference type="Pfam" id="PF08666">
    <property type="entry name" value="SAF"/>
    <property type="match status" value="1"/>
</dbReference>
<comment type="caution">
    <text evidence="2">The sequence shown here is derived from an EMBL/GenBank/DDBJ whole genome shotgun (WGS) entry which is preliminary data.</text>
</comment>
<dbReference type="Proteomes" id="UP000294071">
    <property type="component" value="Unassembled WGS sequence"/>
</dbReference>